<gene>
    <name evidence="5 8" type="primary">rimI</name>
    <name evidence="8" type="ORF">HC757_18590</name>
</gene>
<feature type="domain" description="N-acetyltransferase" evidence="7">
    <location>
        <begin position="3"/>
        <end position="148"/>
    </location>
</feature>
<reference evidence="8" key="1">
    <citation type="submission" date="2020-04" db="EMBL/GenBank/DDBJ databases">
        <title>Description of Shewanella salipaludis sp. nov., isolated from a salt marsh.</title>
        <authorList>
            <person name="Park S."/>
            <person name="Yoon J.-H."/>
        </authorList>
    </citation>
    <scope>NUCLEOTIDE SEQUENCE</scope>
    <source>
        <strain evidence="8">SHSM-M6</strain>
    </source>
</reference>
<keyword evidence="2 5" id="KW-0963">Cytoplasm</keyword>
<dbReference type="AlphaFoldDB" id="A0A972FXR4"/>
<evidence type="ECO:0000313" key="8">
    <source>
        <dbReference type="EMBL" id="NMH67159.1"/>
    </source>
</evidence>
<accession>A0A972FXR4</accession>
<keyword evidence="3 5" id="KW-0808">Transferase</keyword>
<evidence type="ECO:0000256" key="4">
    <source>
        <dbReference type="ARBA" id="ARBA00023315"/>
    </source>
</evidence>
<dbReference type="Proteomes" id="UP000737113">
    <property type="component" value="Unassembled WGS sequence"/>
</dbReference>
<evidence type="ECO:0000256" key="1">
    <source>
        <dbReference type="ARBA" id="ARBA00005395"/>
    </source>
</evidence>
<dbReference type="GO" id="GO:0008999">
    <property type="term" value="F:protein-N-terminal-alanine acetyltransferase activity"/>
    <property type="evidence" value="ECO:0007669"/>
    <property type="project" value="UniProtKB-UniRule"/>
</dbReference>
<dbReference type="GO" id="GO:0005737">
    <property type="term" value="C:cytoplasm"/>
    <property type="evidence" value="ECO:0007669"/>
    <property type="project" value="UniProtKB-SubCell"/>
</dbReference>
<proteinExistence type="inferred from homology"/>
<keyword evidence="9" id="KW-1185">Reference proteome</keyword>
<dbReference type="InterPro" id="IPR050680">
    <property type="entry name" value="YpeA/RimI_acetyltransf"/>
</dbReference>
<dbReference type="PANTHER" id="PTHR43420">
    <property type="entry name" value="ACETYLTRANSFERASE"/>
    <property type="match status" value="1"/>
</dbReference>
<comment type="subcellular location">
    <subcellularLocation>
        <location evidence="5 6">Cytoplasm</location>
    </subcellularLocation>
</comment>
<dbReference type="EMBL" id="JAAXYH010000023">
    <property type="protein sequence ID" value="NMH67159.1"/>
    <property type="molecule type" value="Genomic_DNA"/>
</dbReference>
<feature type="active site" description="Proton acceptor" evidence="5">
    <location>
        <position position="104"/>
    </location>
</feature>
<feature type="binding site" evidence="5">
    <location>
        <position position="109"/>
    </location>
    <ligand>
        <name>acetyl-CoA</name>
        <dbReference type="ChEBI" id="CHEBI:57288"/>
    </ligand>
</feature>
<dbReference type="PANTHER" id="PTHR43420:SF51">
    <property type="entry name" value="PEPTIDYL-LYSINE N-ACETYLTRANSFERASE YIAC"/>
    <property type="match status" value="1"/>
</dbReference>
<dbReference type="RefSeq" id="WP_169565931.1">
    <property type="nucleotide sequence ID" value="NZ_JAAXYH010000023.1"/>
</dbReference>
<evidence type="ECO:0000256" key="2">
    <source>
        <dbReference type="ARBA" id="ARBA00022490"/>
    </source>
</evidence>
<dbReference type="Pfam" id="PF00583">
    <property type="entry name" value="Acetyltransf_1"/>
    <property type="match status" value="1"/>
</dbReference>
<dbReference type="InterPro" id="IPR043690">
    <property type="entry name" value="RimI"/>
</dbReference>
<evidence type="ECO:0000313" key="9">
    <source>
        <dbReference type="Proteomes" id="UP000737113"/>
    </source>
</evidence>
<feature type="active site" description="Proton donor" evidence="5">
    <location>
        <position position="116"/>
    </location>
</feature>
<evidence type="ECO:0000259" key="7">
    <source>
        <dbReference type="PROSITE" id="PS51186"/>
    </source>
</evidence>
<comment type="caution">
    <text evidence="8">The sequence shown here is derived from an EMBL/GenBank/DDBJ whole genome shotgun (WGS) entry which is preliminary data.</text>
</comment>
<keyword evidence="4 5" id="KW-0012">Acyltransferase</keyword>
<dbReference type="InterPro" id="IPR016181">
    <property type="entry name" value="Acyl_CoA_acyltransferase"/>
</dbReference>
<dbReference type="PROSITE" id="PS51186">
    <property type="entry name" value="GNAT"/>
    <property type="match status" value="1"/>
</dbReference>
<comment type="function">
    <text evidence="5 6">Acetylates the N-terminal alanine of ribosomal protein bS18.</text>
</comment>
<organism evidence="8 9">
    <name type="scientific">Shewanella salipaludis</name>
    <dbReference type="NCBI Taxonomy" id="2723052"/>
    <lineage>
        <taxon>Bacteria</taxon>
        <taxon>Pseudomonadati</taxon>
        <taxon>Pseudomonadota</taxon>
        <taxon>Gammaproteobacteria</taxon>
        <taxon>Alteromonadales</taxon>
        <taxon>Shewanellaceae</taxon>
        <taxon>Shewanella</taxon>
    </lineage>
</organism>
<comment type="similarity">
    <text evidence="1 5 6">Belongs to the acetyltransferase family. RimI subfamily.</text>
</comment>
<dbReference type="Gene3D" id="3.40.630.30">
    <property type="match status" value="1"/>
</dbReference>
<dbReference type="HAMAP" id="MF_02210">
    <property type="entry name" value="RimI"/>
    <property type="match status" value="1"/>
</dbReference>
<dbReference type="GO" id="GO:0005840">
    <property type="term" value="C:ribosome"/>
    <property type="evidence" value="ECO:0007669"/>
    <property type="project" value="UniProtKB-KW"/>
</dbReference>
<evidence type="ECO:0000256" key="3">
    <source>
        <dbReference type="ARBA" id="ARBA00022679"/>
    </source>
</evidence>
<keyword evidence="8" id="KW-0687">Ribonucleoprotein</keyword>
<name>A0A972FXR4_9GAMM</name>
<dbReference type="EC" id="2.3.1.266" evidence="5 6"/>
<dbReference type="SUPFAM" id="SSF55729">
    <property type="entry name" value="Acyl-CoA N-acyltransferases (Nat)"/>
    <property type="match status" value="1"/>
</dbReference>
<keyword evidence="8" id="KW-0689">Ribosomal protein</keyword>
<comment type="catalytic activity">
    <reaction evidence="5 6">
        <text>N-terminal L-alanyl-[ribosomal protein bS18] + acetyl-CoA = N-terminal N(alpha)-acetyl-L-alanyl-[ribosomal protein bS18] + CoA + H(+)</text>
        <dbReference type="Rhea" id="RHEA:43756"/>
        <dbReference type="Rhea" id="RHEA-COMP:10676"/>
        <dbReference type="Rhea" id="RHEA-COMP:10677"/>
        <dbReference type="ChEBI" id="CHEBI:15378"/>
        <dbReference type="ChEBI" id="CHEBI:57287"/>
        <dbReference type="ChEBI" id="CHEBI:57288"/>
        <dbReference type="ChEBI" id="CHEBI:64718"/>
        <dbReference type="ChEBI" id="CHEBI:83683"/>
        <dbReference type="EC" id="2.3.1.266"/>
    </reaction>
</comment>
<sequence length="150" mass="16423">MSLILVPLTPADVDKMAQIEAQAHSHPWSEANLATCFGSLYRVLGAFHDESLVGFAIVQQIVDELSLLDICIAPEQQGKGLGRLLLKAVIEQAIQSQAVVILLEVRASNVAAQRLYLSSGFVESGRRKGYYQSDTGHEDAILMDLRLEQC</sequence>
<dbReference type="NCBIfam" id="TIGR01575">
    <property type="entry name" value="rimI"/>
    <property type="match status" value="1"/>
</dbReference>
<evidence type="ECO:0000256" key="5">
    <source>
        <dbReference type="HAMAP-Rule" id="MF_02210"/>
    </source>
</evidence>
<dbReference type="InterPro" id="IPR006464">
    <property type="entry name" value="AcTrfase_RimI/Ard1"/>
</dbReference>
<evidence type="ECO:0000256" key="6">
    <source>
        <dbReference type="RuleBase" id="RU363094"/>
    </source>
</evidence>
<dbReference type="CDD" id="cd04301">
    <property type="entry name" value="NAT_SF"/>
    <property type="match status" value="1"/>
</dbReference>
<protein>
    <recommendedName>
        <fullName evidence="5 6">[Ribosomal protein bS18]-alanine N-acetyltransferase</fullName>
        <ecNumber evidence="5 6">2.3.1.266</ecNumber>
    </recommendedName>
</protein>
<comment type="caution">
    <text evidence="5">Lacks conserved residue(s) required for the propagation of feature annotation.</text>
</comment>
<dbReference type="InterPro" id="IPR000182">
    <property type="entry name" value="GNAT_dom"/>
</dbReference>